<keyword evidence="2" id="KW-1185">Reference proteome</keyword>
<evidence type="ECO:0000259" key="1">
    <source>
        <dbReference type="Pfam" id="PF23003"/>
    </source>
</evidence>
<evidence type="ECO:0000313" key="2">
    <source>
        <dbReference type="Proteomes" id="UP000095281"/>
    </source>
</evidence>
<sequence length="153" mass="18112">MGMCWEGIYLKKRQIGCIFNENNKTKINLNIGEQKIKEKTVYECQKNEYGILNILAIECISNDGKRYKIGKQWTEGDFIFYCKKRIDSSNCEKTCIGCFHKNQNLFDGDRFELNKTVFQCEIRPKRHLIKPVACISEGRVERVIDCKWFIYFI</sequence>
<dbReference type="InterPro" id="IPR055119">
    <property type="entry name" value="Mig18_Fn1"/>
</dbReference>
<accession>A0A1I8BDZ6</accession>
<dbReference type="Pfam" id="PF23003">
    <property type="entry name" value="Fn1_2"/>
    <property type="match status" value="1"/>
</dbReference>
<protein>
    <recommendedName>
        <fullName evidence="1">Abnormal cell migration protein 18-like fibronectin type I domain-containing protein</fullName>
    </recommendedName>
</protein>
<evidence type="ECO:0000313" key="3">
    <source>
        <dbReference type="WBParaSite" id="MhA1_Contig2035.frz3.gene1"/>
    </source>
</evidence>
<feature type="domain" description="Abnormal cell migration protein 18-like fibronectin type I" evidence="1">
    <location>
        <begin position="58"/>
        <end position="126"/>
    </location>
</feature>
<proteinExistence type="predicted"/>
<dbReference type="AlphaFoldDB" id="A0A1I8BDZ6"/>
<dbReference type="Proteomes" id="UP000095281">
    <property type="component" value="Unplaced"/>
</dbReference>
<dbReference type="OMA" id="CKKRIDS"/>
<name>A0A1I8BDZ6_MELHA</name>
<organism evidence="2 3">
    <name type="scientific">Meloidogyne hapla</name>
    <name type="common">Root-knot nematode worm</name>
    <dbReference type="NCBI Taxonomy" id="6305"/>
    <lineage>
        <taxon>Eukaryota</taxon>
        <taxon>Metazoa</taxon>
        <taxon>Ecdysozoa</taxon>
        <taxon>Nematoda</taxon>
        <taxon>Chromadorea</taxon>
        <taxon>Rhabditida</taxon>
        <taxon>Tylenchina</taxon>
        <taxon>Tylenchomorpha</taxon>
        <taxon>Tylenchoidea</taxon>
        <taxon>Meloidogynidae</taxon>
        <taxon>Meloidogyninae</taxon>
        <taxon>Meloidogyne</taxon>
    </lineage>
</organism>
<reference evidence="3" key="1">
    <citation type="submission" date="2016-11" db="UniProtKB">
        <authorList>
            <consortium name="WormBaseParasite"/>
        </authorList>
    </citation>
    <scope>IDENTIFICATION</scope>
</reference>
<dbReference type="WBParaSite" id="MhA1_Contig2035.frz3.gene1">
    <property type="protein sequence ID" value="MhA1_Contig2035.frz3.gene1"/>
    <property type="gene ID" value="MhA1_Contig2035.frz3.gene1"/>
</dbReference>